<dbReference type="AlphaFoldDB" id="A0A517SDA5"/>
<organism evidence="2 3">
    <name type="scientific">Caulifigura coniformis</name>
    <dbReference type="NCBI Taxonomy" id="2527983"/>
    <lineage>
        <taxon>Bacteria</taxon>
        <taxon>Pseudomonadati</taxon>
        <taxon>Planctomycetota</taxon>
        <taxon>Planctomycetia</taxon>
        <taxon>Planctomycetales</taxon>
        <taxon>Planctomycetaceae</taxon>
        <taxon>Caulifigura</taxon>
    </lineage>
</organism>
<dbReference type="Proteomes" id="UP000315700">
    <property type="component" value="Chromosome"/>
</dbReference>
<protein>
    <submittedName>
        <fullName evidence="2">Uncharacterized protein</fullName>
    </submittedName>
</protein>
<name>A0A517SDA5_9PLAN</name>
<evidence type="ECO:0000313" key="3">
    <source>
        <dbReference type="Proteomes" id="UP000315700"/>
    </source>
</evidence>
<accession>A0A517SDA5</accession>
<evidence type="ECO:0000313" key="2">
    <source>
        <dbReference type="EMBL" id="QDT54113.1"/>
    </source>
</evidence>
<dbReference type="EMBL" id="CP036271">
    <property type="protein sequence ID" value="QDT54113.1"/>
    <property type="molecule type" value="Genomic_DNA"/>
</dbReference>
<dbReference type="InParanoid" id="A0A517SDA5"/>
<sequence>MKLPKQTVNRDRGNETAPQSTGGVAPQSLCQIGCNLAHGACIAAGIPPAVCNAGLAACLSAC</sequence>
<feature type="region of interest" description="Disordered" evidence="1">
    <location>
        <begin position="1"/>
        <end position="24"/>
    </location>
</feature>
<evidence type="ECO:0000256" key="1">
    <source>
        <dbReference type="SAM" id="MobiDB-lite"/>
    </source>
</evidence>
<keyword evidence="3" id="KW-1185">Reference proteome</keyword>
<proteinExistence type="predicted"/>
<reference evidence="2 3" key="1">
    <citation type="submission" date="2019-02" db="EMBL/GenBank/DDBJ databases">
        <title>Deep-cultivation of Planctomycetes and their phenomic and genomic characterization uncovers novel biology.</title>
        <authorList>
            <person name="Wiegand S."/>
            <person name="Jogler M."/>
            <person name="Boedeker C."/>
            <person name="Pinto D."/>
            <person name="Vollmers J."/>
            <person name="Rivas-Marin E."/>
            <person name="Kohn T."/>
            <person name="Peeters S.H."/>
            <person name="Heuer A."/>
            <person name="Rast P."/>
            <person name="Oberbeckmann S."/>
            <person name="Bunk B."/>
            <person name="Jeske O."/>
            <person name="Meyerdierks A."/>
            <person name="Storesund J.E."/>
            <person name="Kallscheuer N."/>
            <person name="Luecker S."/>
            <person name="Lage O.M."/>
            <person name="Pohl T."/>
            <person name="Merkel B.J."/>
            <person name="Hornburger P."/>
            <person name="Mueller R.-W."/>
            <person name="Bruemmer F."/>
            <person name="Labrenz M."/>
            <person name="Spormann A.M."/>
            <person name="Op den Camp H."/>
            <person name="Overmann J."/>
            <person name="Amann R."/>
            <person name="Jetten M.S.M."/>
            <person name="Mascher T."/>
            <person name="Medema M.H."/>
            <person name="Devos D.P."/>
            <person name="Kaster A.-K."/>
            <person name="Ovreas L."/>
            <person name="Rohde M."/>
            <person name="Galperin M.Y."/>
            <person name="Jogler C."/>
        </authorList>
    </citation>
    <scope>NUCLEOTIDE SEQUENCE [LARGE SCALE GENOMIC DNA]</scope>
    <source>
        <strain evidence="2 3">Pan44</strain>
    </source>
</reference>
<gene>
    <name evidence="2" type="ORF">Pan44_21400</name>
</gene>
<dbReference type="KEGG" id="ccos:Pan44_21400"/>
<dbReference type="RefSeq" id="WP_145029891.1">
    <property type="nucleotide sequence ID" value="NZ_CP036271.1"/>
</dbReference>